<name>A0AAU7Q7A9_9GAMM</name>
<organism evidence="1">
    <name type="scientific">Acerihabitans sp. KWT182</name>
    <dbReference type="NCBI Taxonomy" id="3157919"/>
    <lineage>
        <taxon>Bacteria</taxon>
        <taxon>Pseudomonadati</taxon>
        <taxon>Pseudomonadota</taxon>
        <taxon>Gammaproteobacteria</taxon>
        <taxon>Enterobacterales</taxon>
        <taxon>Pectobacteriaceae</taxon>
        <taxon>Acerihabitans</taxon>
    </lineage>
</organism>
<protein>
    <submittedName>
        <fullName evidence="1">Uncharacterized protein</fullName>
    </submittedName>
</protein>
<dbReference type="AlphaFoldDB" id="A0AAU7Q7A9"/>
<sequence>MLLGRGGWSYLADDNPHRATPEGYQPNFVSPDQRFLGYTPNVDDSEGPEVILQDTTNDRQIRLRRSQPCTIQSFGMKSVVSAAFSALNVLVALGFSDGYIEIFRIDDEDNEGMVESLGHLNLPLANLVVADVSYPKPKRMAMKFNNAFDRLIVFHDIGDFAANQQGNGTFAVSEINVTDTQ</sequence>
<gene>
    <name evidence="1" type="ORF">ABK905_20120</name>
</gene>
<evidence type="ECO:0000313" key="1">
    <source>
        <dbReference type="EMBL" id="XBS68848.1"/>
    </source>
</evidence>
<reference evidence="1" key="1">
    <citation type="submission" date="2024-06" db="EMBL/GenBank/DDBJ databases">
        <authorList>
            <person name="Coelho C."/>
            <person name="Bento M."/>
            <person name="Garcia E."/>
            <person name="Camelo A."/>
            <person name="Brandao I."/>
            <person name="Espirito Santo C."/>
            <person name="Trovao J."/>
            <person name="Verissimo A."/>
            <person name="Costa J."/>
            <person name="Tiago I."/>
        </authorList>
    </citation>
    <scope>NUCLEOTIDE SEQUENCE</scope>
    <source>
        <strain evidence="1">KWT182</strain>
    </source>
</reference>
<proteinExistence type="predicted"/>
<dbReference type="EMBL" id="CP157947">
    <property type="protein sequence ID" value="XBS68848.1"/>
    <property type="molecule type" value="Genomic_DNA"/>
</dbReference>
<accession>A0AAU7Q7A9</accession>